<evidence type="ECO:0000313" key="2">
    <source>
        <dbReference type="EMBL" id="KAK9882561.1"/>
    </source>
</evidence>
<reference evidence="2 3" key="1">
    <citation type="submission" date="2023-03" db="EMBL/GenBank/DDBJ databases">
        <title>Genome insight into feeding habits of ladybird beetles.</title>
        <authorList>
            <person name="Li H.-S."/>
            <person name="Huang Y.-H."/>
            <person name="Pang H."/>
        </authorList>
    </citation>
    <scope>NUCLEOTIDE SEQUENCE [LARGE SCALE GENOMIC DNA]</scope>
    <source>
        <strain evidence="2">SYSU_2023b</strain>
        <tissue evidence="2">Whole body</tissue>
    </source>
</reference>
<comment type="caution">
    <text evidence="2">The sequence shown here is derived from an EMBL/GenBank/DDBJ whole genome shotgun (WGS) entry which is preliminary data.</text>
</comment>
<keyword evidence="3" id="KW-1185">Reference proteome</keyword>
<sequence length="88" mass="9595">MSLSNMLDEDDILAILNEEDNPSLKNSDSEFEDVPDIIDDVQTKDENKYITEYVSSLQESCPSEETEPALVAEADLSSGADSVSPPAK</sequence>
<name>A0AAW1UP84_9CUCU</name>
<dbReference type="Proteomes" id="UP001431783">
    <property type="component" value="Unassembled WGS sequence"/>
</dbReference>
<accession>A0AAW1UP84</accession>
<organism evidence="2 3">
    <name type="scientific">Henosepilachna vigintioctopunctata</name>
    <dbReference type="NCBI Taxonomy" id="420089"/>
    <lineage>
        <taxon>Eukaryota</taxon>
        <taxon>Metazoa</taxon>
        <taxon>Ecdysozoa</taxon>
        <taxon>Arthropoda</taxon>
        <taxon>Hexapoda</taxon>
        <taxon>Insecta</taxon>
        <taxon>Pterygota</taxon>
        <taxon>Neoptera</taxon>
        <taxon>Endopterygota</taxon>
        <taxon>Coleoptera</taxon>
        <taxon>Polyphaga</taxon>
        <taxon>Cucujiformia</taxon>
        <taxon>Coccinelloidea</taxon>
        <taxon>Coccinellidae</taxon>
        <taxon>Epilachninae</taxon>
        <taxon>Epilachnini</taxon>
        <taxon>Henosepilachna</taxon>
    </lineage>
</organism>
<dbReference type="AlphaFoldDB" id="A0AAW1UP84"/>
<proteinExistence type="predicted"/>
<protein>
    <submittedName>
        <fullName evidence="2">Uncharacterized protein</fullName>
    </submittedName>
</protein>
<evidence type="ECO:0000313" key="3">
    <source>
        <dbReference type="Proteomes" id="UP001431783"/>
    </source>
</evidence>
<feature type="region of interest" description="Disordered" evidence="1">
    <location>
        <begin position="58"/>
        <end position="88"/>
    </location>
</feature>
<dbReference type="EMBL" id="JARQZJ010000078">
    <property type="protein sequence ID" value="KAK9882561.1"/>
    <property type="molecule type" value="Genomic_DNA"/>
</dbReference>
<gene>
    <name evidence="2" type="ORF">WA026_022189</name>
</gene>
<evidence type="ECO:0000256" key="1">
    <source>
        <dbReference type="SAM" id="MobiDB-lite"/>
    </source>
</evidence>